<protein>
    <submittedName>
        <fullName evidence="5">MT</fullName>
    </submittedName>
</protein>
<evidence type="ECO:0000256" key="3">
    <source>
        <dbReference type="SAM" id="Phobius"/>
    </source>
</evidence>
<keyword evidence="1" id="KW-0244">Early protein</keyword>
<dbReference type="InterPro" id="IPR001623">
    <property type="entry name" value="DnaJ_domain"/>
</dbReference>
<dbReference type="Gene3D" id="1.10.287.110">
    <property type="entry name" value="DnaJ domain"/>
    <property type="match status" value="1"/>
</dbReference>
<dbReference type="SUPFAM" id="SSF46565">
    <property type="entry name" value="Chaperone J-domain"/>
    <property type="match status" value="1"/>
</dbReference>
<organism evidence="5">
    <name type="scientific">Raccoon-associated polyomavirus 2</name>
    <dbReference type="NCBI Taxonomy" id="1978920"/>
    <lineage>
        <taxon>Viruses</taxon>
        <taxon>Monodnaviria</taxon>
        <taxon>Shotokuvirae</taxon>
        <taxon>Cossaviricota</taxon>
        <taxon>Papovaviricetes</taxon>
        <taxon>Sepolyvirales</taxon>
        <taxon>Polyomaviridae</taxon>
        <taxon>Deltapolyomavirus</taxon>
        <taxon>Deltapolyomavirus secuprocyonis</taxon>
    </lineage>
</organism>
<accession>A0A1W5X9W6</accession>
<feature type="compositionally biased region" description="Basic residues" evidence="2">
    <location>
        <begin position="212"/>
        <end position="235"/>
    </location>
</feature>
<dbReference type="SMART" id="SM00271">
    <property type="entry name" value="DnaJ"/>
    <property type="match status" value="1"/>
</dbReference>
<dbReference type="EMBL" id="KY549442">
    <property type="protein sequence ID" value="ARH52634.1"/>
    <property type="molecule type" value="Genomic_DNA"/>
</dbReference>
<keyword evidence="3" id="KW-1133">Transmembrane helix</keyword>
<sequence>MDTVLSKAEKEELMSLLELAPACYGNFPLMQQKYKKASLKLHPDKGGDEEKMKRLNSLFSKVVTSLAELRDQPRSFSSQVNLLDKLFFTAGDYYGPQFDKKMVKDFDLCCKQGLSLSCRCVCCRLERQHLQLKKEKSKPCLIPVMRNTSLHPGVPEAPEPLLLSLVLLLLPLPLLPHPLLLQLILLLLLHLGGLHLCCIPPHRRPPTTTRERSHRHQLPSRASPHPRSRRKWMHH</sequence>
<dbReference type="InterPro" id="IPR036092">
    <property type="entry name" value="Papo_T_antigensf"/>
</dbReference>
<dbReference type="Proteomes" id="UP000201136">
    <property type="component" value="Segment"/>
</dbReference>
<dbReference type="PROSITE" id="PS50076">
    <property type="entry name" value="DNAJ_2"/>
    <property type="match status" value="1"/>
</dbReference>
<reference evidence="5" key="1">
    <citation type="submission" date="2017-01" db="EMBL/GenBank/DDBJ databases">
        <title>Identification of a second raccoon-associated polyomavirus.</title>
        <authorList>
            <person name="Geoghegan E.M."/>
            <person name="Welch N.L."/>
            <person name="Yabsley M.J."/>
            <person name="Church M.E."/>
            <person name="Pesavento P.A."/>
            <person name="Buck C.B."/>
        </authorList>
    </citation>
    <scope>NUCLEOTIDE SEQUENCE [LARGE SCALE GENOMIC DNA]</scope>
    <source>
        <strain evidence="5">Rac2</strain>
    </source>
</reference>
<dbReference type="OrthoDB" id="14669at10239"/>
<dbReference type="RefSeq" id="YP_009357243.1">
    <property type="nucleotide sequence ID" value="NC_034378.1"/>
</dbReference>
<dbReference type="InterPro" id="IPR003354">
    <property type="entry name" value="Papo_T_antigen"/>
</dbReference>
<evidence type="ECO:0000256" key="1">
    <source>
        <dbReference type="ARBA" id="ARBA00022518"/>
    </source>
</evidence>
<keyword evidence="3" id="KW-0472">Membrane</keyword>
<feature type="transmembrane region" description="Helical" evidence="3">
    <location>
        <begin position="179"/>
        <end position="199"/>
    </location>
</feature>
<dbReference type="SUPFAM" id="SSF161240">
    <property type="entry name" value="T-antigen specific domain-like"/>
    <property type="match status" value="1"/>
</dbReference>
<feature type="region of interest" description="Disordered" evidence="2">
    <location>
        <begin position="205"/>
        <end position="235"/>
    </location>
</feature>
<dbReference type="InterPro" id="IPR036869">
    <property type="entry name" value="J_dom_sf"/>
</dbReference>
<evidence type="ECO:0000313" key="6">
    <source>
        <dbReference type="Proteomes" id="UP000201136"/>
    </source>
</evidence>
<proteinExistence type="predicted"/>
<dbReference type="Gene3D" id="1.20.120.1860">
    <property type="entry name" value="Small t-antigen, unique domain"/>
    <property type="match status" value="1"/>
</dbReference>
<dbReference type="KEGG" id="vg:32283196"/>
<name>A0A1W5X9W6_9POLY</name>
<keyword evidence="6" id="KW-1185">Reference proteome</keyword>
<dbReference type="Pfam" id="PF02380">
    <property type="entry name" value="Papo_T_antigen"/>
    <property type="match status" value="1"/>
</dbReference>
<feature type="domain" description="J" evidence="4">
    <location>
        <begin position="12"/>
        <end position="95"/>
    </location>
</feature>
<keyword evidence="3" id="KW-0812">Transmembrane</keyword>
<evidence type="ECO:0000256" key="2">
    <source>
        <dbReference type="SAM" id="MobiDB-lite"/>
    </source>
</evidence>
<evidence type="ECO:0000259" key="4">
    <source>
        <dbReference type="PROSITE" id="PS50076"/>
    </source>
</evidence>
<dbReference type="GeneID" id="32283196"/>
<evidence type="ECO:0000313" key="5">
    <source>
        <dbReference type="EMBL" id="ARH52634.1"/>
    </source>
</evidence>